<proteinExistence type="predicted"/>
<dbReference type="InterPro" id="IPR056948">
    <property type="entry name" value="PNGaseA_N"/>
</dbReference>
<reference evidence="2 3" key="1">
    <citation type="submission" date="2016-05" db="EMBL/GenBank/DDBJ databases">
        <title>A degradative enzymes factory behind the ericoid mycorrhizal symbiosis.</title>
        <authorList>
            <consortium name="DOE Joint Genome Institute"/>
            <person name="Martino E."/>
            <person name="Morin E."/>
            <person name="Grelet G."/>
            <person name="Kuo A."/>
            <person name="Kohler A."/>
            <person name="Daghino S."/>
            <person name="Barry K."/>
            <person name="Choi C."/>
            <person name="Cichocki N."/>
            <person name="Clum A."/>
            <person name="Copeland A."/>
            <person name="Hainaut M."/>
            <person name="Haridas S."/>
            <person name="Labutti K."/>
            <person name="Lindquist E."/>
            <person name="Lipzen A."/>
            <person name="Khouja H.-R."/>
            <person name="Murat C."/>
            <person name="Ohm R."/>
            <person name="Olson A."/>
            <person name="Spatafora J."/>
            <person name="Veneault-Fourrey C."/>
            <person name="Henrissat B."/>
            <person name="Grigoriev I."/>
            <person name="Martin F."/>
            <person name="Perotto S."/>
        </authorList>
    </citation>
    <scope>NUCLEOTIDE SEQUENCE [LARGE SCALE GENOMIC DNA]</scope>
    <source>
        <strain evidence="2 3">UAMH 7357</strain>
    </source>
</reference>
<accession>A0A2J6Q4A4</accession>
<feature type="domain" description="Peptide N-acetyl-beta-D-glucosaminyl asparaginase amidase A N-terminal" evidence="1">
    <location>
        <begin position="67"/>
        <end position="385"/>
    </location>
</feature>
<organism evidence="2 3">
    <name type="scientific">Hyaloscypha hepaticicola</name>
    <dbReference type="NCBI Taxonomy" id="2082293"/>
    <lineage>
        <taxon>Eukaryota</taxon>
        <taxon>Fungi</taxon>
        <taxon>Dikarya</taxon>
        <taxon>Ascomycota</taxon>
        <taxon>Pezizomycotina</taxon>
        <taxon>Leotiomycetes</taxon>
        <taxon>Helotiales</taxon>
        <taxon>Hyaloscyphaceae</taxon>
        <taxon>Hyaloscypha</taxon>
    </lineage>
</organism>
<dbReference type="InterPro" id="IPR021102">
    <property type="entry name" value="PNGase_A"/>
</dbReference>
<dbReference type="OrthoDB" id="1612078at2759"/>
<dbReference type="Pfam" id="PF12222">
    <property type="entry name" value="PNGaseA"/>
    <property type="match status" value="1"/>
</dbReference>
<protein>
    <recommendedName>
        <fullName evidence="1">Peptide N-acetyl-beta-D-glucosaminyl asparaginase amidase A N-terminal domain-containing protein</fullName>
    </recommendedName>
</protein>
<evidence type="ECO:0000313" key="2">
    <source>
        <dbReference type="EMBL" id="PMD21128.1"/>
    </source>
</evidence>
<dbReference type="Pfam" id="PF25156">
    <property type="entry name" value="PNGase_A_C"/>
    <property type="match status" value="1"/>
</dbReference>
<gene>
    <name evidence="2" type="ORF">NA56DRAFT_600383</name>
</gene>
<evidence type="ECO:0000259" key="1">
    <source>
        <dbReference type="Pfam" id="PF12222"/>
    </source>
</evidence>
<name>A0A2J6Q4A4_9HELO</name>
<dbReference type="Proteomes" id="UP000235672">
    <property type="component" value="Unassembled WGS sequence"/>
</dbReference>
<evidence type="ECO:0000313" key="3">
    <source>
        <dbReference type="Proteomes" id="UP000235672"/>
    </source>
</evidence>
<dbReference type="AlphaFoldDB" id="A0A2J6Q4A4"/>
<dbReference type="PANTHER" id="PTHR31104">
    <property type="entry name" value="PEPTIDE-N4-(N-ACETYL-BETA-GLUCOSAMINYL)ASPARAGINE AMIDASE A PROTEIN"/>
    <property type="match status" value="1"/>
</dbReference>
<dbReference type="EMBL" id="KZ613482">
    <property type="protein sequence ID" value="PMD21128.1"/>
    <property type="molecule type" value="Genomic_DNA"/>
</dbReference>
<keyword evidence="3" id="KW-1185">Reference proteome</keyword>
<sequence>MSSQSRSRLPCQGSLNMVATISVFAFAVFILSYGFAAPSPSGVPKFVEISGSKTPPLDVFQVQAPLRKSYDGTSCQQVIVQHNFGASYGTPFVGIYSPPKDCEFTTTIFNLSVTSAGINYDRLGLLFFGDLEVWRTTTAMPVRTGIFWNFLKDMTVWDTLLRSEHKVIMELDNLDDSVFTGAYNVTITALYYNDHVAMTPADRIYPISSQSSSKNQSSVLSLPDQNATASYILPKNMERAVVSILASGNGAEEFWYKHVPTEYVNTFSTAIRPYSPFREVQLLIDEQLAGVSWPFPIVFTGGISPGLWLPIVGIDTYDVPSFEIDITPFLPALCDGNPHKFELKVVGYDSRTTFGTTAENWYVTASIFAWLDKESTQTRGSLIESSTLPPNFHLTPQIITSSGTNMSLYLELTAHRTLSHTSTLITSSGLRFVTWIQSLSYINTQNYTAPGFNDTLFQHTSGTSTFSPTSQLAAPITNSFSYPLSAFIANNPATDPIATNSSIYASLDRSLVSTSIPILSYLTSPSTYHTPVVLDTKQNGSCIYFWNDTYYESAGAIDPAKGTIGATEQWYSFTGPVTGGGIEGYGRHVKAVDGYEPTLVLDESYSEAIVVPATHNYVKAEL</sequence>
<dbReference type="STRING" id="1745343.A0A2J6Q4A4"/>